<feature type="region of interest" description="Disordered" evidence="1">
    <location>
        <begin position="1"/>
        <end position="22"/>
    </location>
</feature>
<sequence length="57" mass="6180">MAPVASGVQWPGELRPEVGVSDSLQPMAGTCDFLQSKGGSGRSEEWQARKVETLTWM</sequence>
<evidence type="ECO:0000256" key="1">
    <source>
        <dbReference type="SAM" id="MobiDB-lite"/>
    </source>
</evidence>
<protein>
    <submittedName>
        <fullName evidence="2">Uncharacterized protein</fullName>
    </submittedName>
</protein>
<gene>
    <name evidence="2" type="ORF">LV75_005554</name>
</gene>
<reference evidence="2 3" key="1">
    <citation type="submission" date="2022-06" db="EMBL/GenBank/DDBJ databases">
        <title>Genomic Encyclopedia of Archaeal and Bacterial Type Strains, Phase II (KMG-II): from individual species to whole genera.</title>
        <authorList>
            <person name="Goeker M."/>
        </authorList>
    </citation>
    <scope>NUCLEOTIDE SEQUENCE [LARGE SCALE GENOMIC DNA]</scope>
    <source>
        <strain evidence="2 3">DSM 44255</strain>
    </source>
</reference>
<proteinExistence type="predicted"/>
<keyword evidence="3" id="KW-1185">Reference proteome</keyword>
<organism evidence="2 3">
    <name type="scientific">Actinokineospora diospyrosa</name>
    <dbReference type="NCBI Taxonomy" id="103728"/>
    <lineage>
        <taxon>Bacteria</taxon>
        <taxon>Bacillati</taxon>
        <taxon>Actinomycetota</taxon>
        <taxon>Actinomycetes</taxon>
        <taxon>Pseudonocardiales</taxon>
        <taxon>Pseudonocardiaceae</taxon>
        <taxon>Actinokineospora</taxon>
    </lineage>
</organism>
<accession>A0ABT1IK54</accession>
<dbReference type="Proteomes" id="UP001205185">
    <property type="component" value="Unassembled WGS sequence"/>
</dbReference>
<dbReference type="EMBL" id="JAMTCO010000015">
    <property type="protein sequence ID" value="MCP2273028.1"/>
    <property type="molecule type" value="Genomic_DNA"/>
</dbReference>
<name>A0ABT1IK54_9PSEU</name>
<evidence type="ECO:0000313" key="2">
    <source>
        <dbReference type="EMBL" id="MCP2273028.1"/>
    </source>
</evidence>
<comment type="caution">
    <text evidence="2">The sequence shown here is derived from an EMBL/GenBank/DDBJ whole genome shotgun (WGS) entry which is preliminary data.</text>
</comment>
<evidence type="ECO:0000313" key="3">
    <source>
        <dbReference type="Proteomes" id="UP001205185"/>
    </source>
</evidence>